<accession>A0A165IH36</accession>
<sequence>MATAPPPRAQRQHVASWLRSAHNVVEFIGNYDRKSDLPLIRFLVHLEEEVFKIADDLPSRNNDPAVRPANHSIWHKAFPLEKIIKDKVKATLLHRTADPYRTLRRCTSAQKIIDEMARNRCWPLPWYGDYAQLDREWTQHALQQRARWVHAYWDMHARQESVYYEETRGFIEDEVVYLLSFHWNEGFPDPLINRATAQRFMNWNSMKRRLDEKEPWTLVNWDWYSSLFIECCLKPCDVRKPRARGTPKERVISHYNLVHLLTRDTISCHHWSNAVYTEEMAIVLVSLIQNTLDWLMHSDDFDWCFADDEIPRAIYEQLLVVVHGITLNRPARALSSRLLRTQNDPMPPEEVHHFMLRHIKRNRREPDPDPLEYDVDMDASDSASSRSSSRARRTKHMPKCGAPPQELVTEYWKMPVYNLENFPLIQDVRRNLESRIHDPSEKWGNVSVKDRDPRGKRNKEIDEDWIDNIIRDKWFEGGDDFPPPEGYSVAVPEIWPTVEAIYSNARGLKDALASAKVTQKHWKKASLQPKITSHPDEFHAKLTFFHQGTYGDHILQQRDTQAIRLPNTWAAEYLGSRILGFPNTWVPEYYGSRILGPLRACGMLPGTLYQGMVYTRDGDCYAGAALAVSRLHILCLLTTRLDGTGNIQYALTIKGSCPVLYRMYVKLKLSDSQAEYHNHADPSQAPNPHQAYWDMPARGGRVCFEPTQGIVEDHTLHVSSAHWNEGVKDSLLHRTASQDFANWLDIKTALNERLRYNINTPRIATSATATTLTCVAFNFCFNFNFNFCFDLFLDFGFVSA</sequence>
<evidence type="ECO:0000313" key="3">
    <source>
        <dbReference type="Proteomes" id="UP000076842"/>
    </source>
</evidence>
<protein>
    <submittedName>
        <fullName evidence="2">Uncharacterized protein</fullName>
    </submittedName>
</protein>
<feature type="region of interest" description="Disordered" evidence="1">
    <location>
        <begin position="363"/>
        <end position="402"/>
    </location>
</feature>
<dbReference type="AlphaFoldDB" id="A0A165IH36"/>
<evidence type="ECO:0000313" key="2">
    <source>
        <dbReference type="EMBL" id="KZT60567.1"/>
    </source>
</evidence>
<reference evidence="2 3" key="1">
    <citation type="journal article" date="2016" name="Mol. Biol. Evol.">
        <title>Comparative Genomics of Early-Diverging Mushroom-Forming Fungi Provides Insights into the Origins of Lignocellulose Decay Capabilities.</title>
        <authorList>
            <person name="Nagy L.G."/>
            <person name="Riley R."/>
            <person name="Tritt A."/>
            <person name="Adam C."/>
            <person name="Daum C."/>
            <person name="Floudas D."/>
            <person name="Sun H."/>
            <person name="Yadav J.S."/>
            <person name="Pangilinan J."/>
            <person name="Larsson K.H."/>
            <person name="Matsuura K."/>
            <person name="Barry K."/>
            <person name="Labutti K."/>
            <person name="Kuo R."/>
            <person name="Ohm R.A."/>
            <person name="Bhattacharya S.S."/>
            <person name="Shirouzu T."/>
            <person name="Yoshinaga Y."/>
            <person name="Martin F.M."/>
            <person name="Grigoriev I.V."/>
            <person name="Hibbett D.S."/>
        </authorList>
    </citation>
    <scope>NUCLEOTIDE SEQUENCE [LARGE SCALE GENOMIC DNA]</scope>
    <source>
        <strain evidence="2 3">HHB12733</strain>
    </source>
</reference>
<keyword evidence="3" id="KW-1185">Reference proteome</keyword>
<dbReference type="EMBL" id="KV423930">
    <property type="protein sequence ID" value="KZT60567.1"/>
    <property type="molecule type" value="Genomic_DNA"/>
</dbReference>
<gene>
    <name evidence="2" type="ORF">CALCODRAFT_506812</name>
</gene>
<dbReference type="STRING" id="1353952.A0A165IH36"/>
<proteinExistence type="predicted"/>
<name>A0A165IH36_9BASI</name>
<feature type="compositionally biased region" description="Basic residues" evidence="1">
    <location>
        <begin position="389"/>
        <end position="398"/>
    </location>
</feature>
<dbReference type="InParanoid" id="A0A165IH36"/>
<dbReference type="Proteomes" id="UP000076842">
    <property type="component" value="Unassembled WGS sequence"/>
</dbReference>
<organism evidence="2 3">
    <name type="scientific">Calocera cornea HHB12733</name>
    <dbReference type="NCBI Taxonomy" id="1353952"/>
    <lineage>
        <taxon>Eukaryota</taxon>
        <taxon>Fungi</taxon>
        <taxon>Dikarya</taxon>
        <taxon>Basidiomycota</taxon>
        <taxon>Agaricomycotina</taxon>
        <taxon>Dacrymycetes</taxon>
        <taxon>Dacrymycetales</taxon>
        <taxon>Dacrymycetaceae</taxon>
        <taxon>Calocera</taxon>
    </lineage>
</organism>
<feature type="compositionally biased region" description="Acidic residues" evidence="1">
    <location>
        <begin position="368"/>
        <end position="379"/>
    </location>
</feature>
<evidence type="ECO:0000256" key="1">
    <source>
        <dbReference type="SAM" id="MobiDB-lite"/>
    </source>
</evidence>
<dbReference type="OrthoDB" id="10557254at2759"/>